<organism evidence="3 4">
    <name type="scientific">Chaetomium strumarium</name>
    <dbReference type="NCBI Taxonomy" id="1170767"/>
    <lineage>
        <taxon>Eukaryota</taxon>
        <taxon>Fungi</taxon>
        <taxon>Dikarya</taxon>
        <taxon>Ascomycota</taxon>
        <taxon>Pezizomycotina</taxon>
        <taxon>Sordariomycetes</taxon>
        <taxon>Sordariomycetidae</taxon>
        <taxon>Sordariales</taxon>
        <taxon>Chaetomiaceae</taxon>
        <taxon>Chaetomium</taxon>
    </lineage>
</organism>
<dbReference type="RefSeq" id="XP_062723505.1">
    <property type="nucleotide sequence ID" value="XM_062868623.1"/>
</dbReference>
<dbReference type="PANTHER" id="PTHR47784:SF5">
    <property type="entry name" value="STEROL UPTAKE CONTROL PROTEIN 2"/>
    <property type="match status" value="1"/>
</dbReference>
<comment type="caution">
    <text evidence="3">The sequence shown here is derived from an EMBL/GenBank/DDBJ whole genome shotgun (WGS) entry which is preliminary data.</text>
</comment>
<dbReference type="InterPro" id="IPR021858">
    <property type="entry name" value="Fun_TF"/>
</dbReference>
<dbReference type="InterPro" id="IPR036864">
    <property type="entry name" value="Zn2-C6_fun-type_DNA-bd_sf"/>
</dbReference>
<dbReference type="Pfam" id="PF00172">
    <property type="entry name" value="Zn_clus"/>
    <property type="match status" value="1"/>
</dbReference>
<evidence type="ECO:0000313" key="4">
    <source>
        <dbReference type="Proteomes" id="UP001273166"/>
    </source>
</evidence>
<dbReference type="InterPro" id="IPR001138">
    <property type="entry name" value="Zn2Cys6_DnaBD"/>
</dbReference>
<reference evidence="3" key="1">
    <citation type="journal article" date="2023" name="Mol. Phylogenet. Evol.">
        <title>Genome-scale phylogeny and comparative genomics of the fungal order Sordariales.</title>
        <authorList>
            <person name="Hensen N."/>
            <person name="Bonometti L."/>
            <person name="Westerberg I."/>
            <person name="Brannstrom I.O."/>
            <person name="Guillou S."/>
            <person name="Cros-Aarteil S."/>
            <person name="Calhoun S."/>
            <person name="Haridas S."/>
            <person name="Kuo A."/>
            <person name="Mondo S."/>
            <person name="Pangilinan J."/>
            <person name="Riley R."/>
            <person name="LaButti K."/>
            <person name="Andreopoulos B."/>
            <person name="Lipzen A."/>
            <person name="Chen C."/>
            <person name="Yan M."/>
            <person name="Daum C."/>
            <person name="Ng V."/>
            <person name="Clum A."/>
            <person name="Steindorff A."/>
            <person name="Ohm R.A."/>
            <person name="Martin F."/>
            <person name="Silar P."/>
            <person name="Natvig D.O."/>
            <person name="Lalanne C."/>
            <person name="Gautier V."/>
            <person name="Ament-Velasquez S.L."/>
            <person name="Kruys A."/>
            <person name="Hutchinson M.I."/>
            <person name="Powell A.J."/>
            <person name="Barry K."/>
            <person name="Miller A.N."/>
            <person name="Grigoriev I.V."/>
            <person name="Debuchy R."/>
            <person name="Gladieux P."/>
            <person name="Hiltunen Thoren M."/>
            <person name="Johannesson H."/>
        </authorList>
    </citation>
    <scope>NUCLEOTIDE SEQUENCE</scope>
    <source>
        <strain evidence="3">CBS 333.67</strain>
    </source>
</reference>
<dbReference type="InterPro" id="IPR053157">
    <property type="entry name" value="Sterol_Uptake_Regulator"/>
</dbReference>
<evidence type="ECO:0000256" key="1">
    <source>
        <dbReference type="ARBA" id="ARBA00023242"/>
    </source>
</evidence>
<dbReference type="SUPFAM" id="SSF57701">
    <property type="entry name" value="Zn2/Cys6 DNA-binding domain"/>
    <property type="match status" value="1"/>
</dbReference>
<dbReference type="EMBL" id="JAUDZG010000002">
    <property type="protein sequence ID" value="KAK3307725.1"/>
    <property type="molecule type" value="Genomic_DNA"/>
</dbReference>
<dbReference type="PROSITE" id="PS50048">
    <property type="entry name" value="ZN2_CY6_FUNGAL_2"/>
    <property type="match status" value="1"/>
</dbReference>
<dbReference type="Gene3D" id="4.10.240.10">
    <property type="entry name" value="Zn(2)-C6 fungal-type DNA-binding domain"/>
    <property type="match status" value="1"/>
</dbReference>
<gene>
    <name evidence="3" type="ORF">B0T15DRAFT_522384</name>
</gene>
<dbReference type="GeneID" id="87887452"/>
<dbReference type="PROSITE" id="PS00463">
    <property type="entry name" value="ZN2_CY6_FUNGAL_1"/>
    <property type="match status" value="1"/>
</dbReference>
<evidence type="ECO:0000259" key="2">
    <source>
        <dbReference type="PROSITE" id="PS50048"/>
    </source>
</evidence>
<keyword evidence="1" id="KW-0539">Nucleus</keyword>
<sequence>MAGTKRKAHHKSRLGCKNCKARKVKCDENKPSCSNCVRRQVECDFSPMGTPQPPPVSPGGLNMTDLELLHHYTTATYRTLVESPTVREFYRKTVVQVGLSCDYIMRAILAVSSLHLAHHRPQGRDHYQAVAIAHHQAASQAAMPLISDATPENAQMLFLFSVLTTYYSLGWPRKPGDVLPRANSGFPDWVYLVRGTKGFIDLAGVPSEGPLAPLFAHSISRFMLREGPEAADSSAHPALAHLAEAFAQRPLEPGLRQIYGTALQELKKSFGQAQACAPQYEMTDAFTWLFLIAEDLLPLLRTPTQEAVAIFAFFCVLLKKLEGHWWMQDWGRHLIAHAYGLLDEEGRLLVRWAVEETGWVPPSAMERF</sequence>
<reference evidence="3" key="2">
    <citation type="submission" date="2023-06" db="EMBL/GenBank/DDBJ databases">
        <authorList>
            <consortium name="Lawrence Berkeley National Laboratory"/>
            <person name="Mondo S.J."/>
            <person name="Hensen N."/>
            <person name="Bonometti L."/>
            <person name="Westerberg I."/>
            <person name="Brannstrom I.O."/>
            <person name="Guillou S."/>
            <person name="Cros-Aarteil S."/>
            <person name="Calhoun S."/>
            <person name="Haridas S."/>
            <person name="Kuo A."/>
            <person name="Pangilinan J."/>
            <person name="Riley R."/>
            <person name="Labutti K."/>
            <person name="Andreopoulos B."/>
            <person name="Lipzen A."/>
            <person name="Chen C."/>
            <person name="Yanf M."/>
            <person name="Daum C."/>
            <person name="Ng V."/>
            <person name="Clum A."/>
            <person name="Steindorff A."/>
            <person name="Ohm R."/>
            <person name="Martin F."/>
            <person name="Silar P."/>
            <person name="Natvig D."/>
            <person name="Lalanne C."/>
            <person name="Gautier V."/>
            <person name="Ament-Velasquez S.L."/>
            <person name="Kruys A."/>
            <person name="Hutchinson M.I."/>
            <person name="Powell A.J."/>
            <person name="Barry K."/>
            <person name="Miller A.N."/>
            <person name="Grigoriev I.V."/>
            <person name="Debuchy R."/>
            <person name="Gladieux P."/>
            <person name="Thoren M.H."/>
            <person name="Johannesson H."/>
        </authorList>
    </citation>
    <scope>NUCLEOTIDE SEQUENCE</scope>
    <source>
        <strain evidence="3">CBS 333.67</strain>
    </source>
</reference>
<dbReference type="PANTHER" id="PTHR47784">
    <property type="entry name" value="STEROL UPTAKE CONTROL PROTEIN 2"/>
    <property type="match status" value="1"/>
</dbReference>
<dbReference type="GO" id="GO:0008270">
    <property type="term" value="F:zinc ion binding"/>
    <property type="evidence" value="ECO:0007669"/>
    <property type="project" value="InterPro"/>
</dbReference>
<dbReference type="GO" id="GO:0001228">
    <property type="term" value="F:DNA-binding transcription activator activity, RNA polymerase II-specific"/>
    <property type="evidence" value="ECO:0007669"/>
    <property type="project" value="TreeGrafter"/>
</dbReference>
<dbReference type="CDD" id="cd00067">
    <property type="entry name" value="GAL4"/>
    <property type="match status" value="1"/>
</dbReference>
<dbReference type="Pfam" id="PF11951">
    <property type="entry name" value="Fungal_trans_2"/>
    <property type="match status" value="1"/>
</dbReference>
<dbReference type="SMART" id="SM00066">
    <property type="entry name" value="GAL4"/>
    <property type="match status" value="1"/>
</dbReference>
<accession>A0AAJ0GXK6</accession>
<proteinExistence type="predicted"/>
<keyword evidence="4" id="KW-1185">Reference proteome</keyword>
<protein>
    <recommendedName>
        <fullName evidence="2">Zn(2)-C6 fungal-type domain-containing protein</fullName>
    </recommendedName>
</protein>
<feature type="domain" description="Zn(2)-C6 fungal-type" evidence="2">
    <location>
        <begin position="15"/>
        <end position="45"/>
    </location>
</feature>
<dbReference type="Proteomes" id="UP001273166">
    <property type="component" value="Unassembled WGS sequence"/>
</dbReference>
<name>A0AAJ0GXK6_9PEZI</name>
<evidence type="ECO:0000313" key="3">
    <source>
        <dbReference type="EMBL" id="KAK3307725.1"/>
    </source>
</evidence>
<dbReference type="AlphaFoldDB" id="A0AAJ0GXK6"/>